<dbReference type="Proteomes" id="UP000177396">
    <property type="component" value="Unassembled WGS sequence"/>
</dbReference>
<comment type="caution">
    <text evidence="4">The sequence shown here is derived from an EMBL/GenBank/DDBJ whole genome shotgun (WGS) entry which is preliminary data.</text>
</comment>
<dbReference type="PANTHER" id="PTHR34069:SF2">
    <property type="entry name" value="BETA-KETOACYL-[ACYL-CARRIER-PROTEIN] SYNTHASE III"/>
    <property type="match status" value="1"/>
</dbReference>
<dbReference type="EMBL" id="MFJB01000089">
    <property type="protein sequence ID" value="OGF98727.1"/>
    <property type="molecule type" value="Genomic_DNA"/>
</dbReference>
<evidence type="ECO:0000313" key="4">
    <source>
        <dbReference type="EMBL" id="OGF98727.1"/>
    </source>
</evidence>
<accession>A0A1F5YEW4</accession>
<keyword evidence="1" id="KW-0808">Transferase</keyword>
<sequence>MDVGILSYGIYIPFYRLKNKNIAAVWGKRASDIENSLGVKEKSVANFDEDSVTLAYEASVRALQNGQISASEINAILVGSESHPYAVNPTSTILGEFLGVGRHYLAADLEFACKAATTAMIAVSGLISANKIKTGLIVGSDCAQAKPHDVLEYTAASAAASIILSRFSSKCLAEIIAFSSVSSDTPDFWRRDGVRFPSHGGRFTGEPAYFYHVELSSINLMKKTKFKPENFKYCVFHMPNGKFPRAVAKRLGFTDKQLAPSLIVDHIGNPYSASSLLGLTAVLDIAQKDDLILLTSYGSGAGSDAFVIRVNQKNDRNRRENFANQVNRKKYINYVDYLKFNGKI</sequence>
<dbReference type="InterPro" id="IPR016039">
    <property type="entry name" value="Thiolase-like"/>
</dbReference>
<organism evidence="4 5">
    <name type="scientific">Candidatus Gottesmanbacteria bacterium RBG_16_38_7b</name>
    <dbReference type="NCBI Taxonomy" id="1798372"/>
    <lineage>
        <taxon>Bacteria</taxon>
        <taxon>Candidatus Gottesmaniibacteriota</taxon>
    </lineage>
</organism>
<gene>
    <name evidence="4" type="ORF">A2153_00225</name>
</gene>
<evidence type="ECO:0000256" key="1">
    <source>
        <dbReference type="ARBA" id="ARBA00022679"/>
    </source>
</evidence>
<dbReference type="NCBIfam" id="TIGR00748">
    <property type="entry name" value="HMG_CoA_syn_Arc"/>
    <property type="match status" value="1"/>
</dbReference>
<dbReference type="NCBIfam" id="NF003274">
    <property type="entry name" value="PRK04262.1"/>
    <property type="match status" value="1"/>
</dbReference>
<dbReference type="AlphaFoldDB" id="A0A1F5YEW4"/>
<evidence type="ECO:0000256" key="2">
    <source>
        <dbReference type="ARBA" id="ARBA00023315"/>
    </source>
</evidence>
<keyword evidence="2" id="KW-0012">Acyltransferase</keyword>
<dbReference type="GO" id="GO:0004421">
    <property type="term" value="F:hydroxymethylglutaryl-CoA synthase activity"/>
    <property type="evidence" value="ECO:0007669"/>
    <property type="project" value="InterPro"/>
</dbReference>
<dbReference type="PANTHER" id="PTHR34069">
    <property type="entry name" value="3-OXOACYL-[ACYL-CARRIER-PROTEIN] SYNTHASE 3"/>
    <property type="match status" value="1"/>
</dbReference>
<dbReference type="InterPro" id="IPR013747">
    <property type="entry name" value="ACP_syn_III_C"/>
</dbReference>
<protein>
    <recommendedName>
        <fullName evidence="3">Beta-ketoacyl-[acyl-carrier-protein] synthase III C-terminal domain-containing protein</fullName>
    </recommendedName>
</protein>
<evidence type="ECO:0000259" key="3">
    <source>
        <dbReference type="Pfam" id="PF08541"/>
    </source>
</evidence>
<feature type="domain" description="Beta-ketoacyl-[acyl-carrier-protein] synthase III C-terminal" evidence="3">
    <location>
        <begin position="222"/>
        <end position="309"/>
    </location>
</feature>
<name>A0A1F5YEW4_9BACT</name>
<dbReference type="Gene3D" id="3.40.47.10">
    <property type="match status" value="1"/>
</dbReference>
<dbReference type="SUPFAM" id="SSF53901">
    <property type="entry name" value="Thiolase-like"/>
    <property type="match status" value="2"/>
</dbReference>
<dbReference type="InterPro" id="IPR004656">
    <property type="entry name" value="HMG_CoA_Synthase"/>
</dbReference>
<dbReference type="Pfam" id="PF08541">
    <property type="entry name" value="ACP_syn_III_C"/>
    <property type="match status" value="1"/>
</dbReference>
<evidence type="ECO:0000313" key="5">
    <source>
        <dbReference type="Proteomes" id="UP000177396"/>
    </source>
</evidence>
<reference evidence="4 5" key="1">
    <citation type="journal article" date="2016" name="Nat. Commun.">
        <title>Thousands of microbial genomes shed light on interconnected biogeochemical processes in an aquifer system.</title>
        <authorList>
            <person name="Anantharaman K."/>
            <person name="Brown C.T."/>
            <person name="Hug L.A."/>
            <person name="Sharon I."/>
            <person name="Castelle C.J."/>
            <person name="Probst A.J."/>
            <person name="Thomas B.C."/>
            <person name="Singh A."/>
            <person name="Wilkins M.J."/>
            <person name="Karaoz U."/>
            <person name="Brodie E.L."/>
            <person name="Williams K.H."/>
            <person name="Hubbard S.S."/>
            <person name="Banfield J.F."/>
        </authorList>
    </citation>
    <scope>NUCLEOTIDE SEQUENCE [LARGE SCALE GENOMIC DNA]</scope>
</reference>
<dbReference type="CDD" id="cd00827">
    <property type="entry name" value="init_cond_enzymes"/>
    <property type="match status" value="1"/>
</dbReference>
<proteinExistence type="predicted"/>
<dbReference type="GO" id="GO:0044550">
    <property type="term" value="P:secondary metabolite biosynthetic process"/>
    <property type="evidence" value="ECO:0007669"/>
    <property type="project" value="TreeGrafter"/>
</dbReference>